<feature type="signal peptide" evidence="1">
    <location>
        <begin position="1"/>
        <end position="24"/>
    </location>
</feature>
<keyword evidence="2" id="KW-0378">Hydrolase</keyword>
<accession>A0ABT4RL97</accession>
<gene>
    <name evidence="2" type="ORF">OJ962_17390</name>
</gene>
<dbReference type="Pfam" id="PF03583">
    <property type="entry name" value="LIP"/>
    <property type="match status" value="1"/>
</dbReference>
<name>A0ABT4RL97_9ACTN</name>
<dbReference type="InterPro" id="IPR005152">
    <property type="entry name" value="Lipase_secreted"/>
</dbReference>
<keyword evidence="1" id="KW-0732">Signal</keyword>
<protein>
    <submittedName>
        <fullName evidence="2">Alpha/beta fold hydrolase</fullName>
    </submittedName>
</protein>
<sequence length="392" mass="40777">MRSPIAGIVAAAFLCFAGTPASQAAVDKGPAGLAFYTPPETLPKGTHGTPIWVRGLTGKAKLTSAKSNRLLLYLGQQTSGHDTAISGTVHVPKGKAPRGGWPIVTWAHGTIGIADACAPSRVGMPAQYDHKLLNTWLKAGYAVVRTDYEGLGTPTTHPYLIGVSEGRAVLDMVRGARKLDRSLGKRVVIAGHSQGGHAALWAGALAGRWTPELDVRGTLALAPASHLGEQAALLGALTAPGPLTGLAAMIVRGVDVDRPALNAASLLSDRARVLFPQVDEVCLSDLTEGDSFGGLAPSELLRPDGNLAPVIGALNENDPETLKIRSGPVQIEQGTTDTTVLPLFTNQLVPKLKAGGANVTYKTYTGVDHAGAVLNSRAAADATKFVRSRLSR</sequence>
<dbReference type="GO" id="GO:0016787">
    <property type="term" value="F:hydrolase activity"/>
    <property type="evidence" value="ECO:0007669"/>
    <property type="project" value="UniProtKB-KW"/>
</dbReference>
<proteinExistence type="predicted"/>
<dbReference type="RefSeq" id="WP_202956604.1">
    <property type="nucleotide sequence ID" value="NZ_JAPCID010000023.1"/>
</dbReference>
<dbReference type="PANTHER" id="PTHR34853">
    <property type="match status" value="1"/>
</dbReference>
<dbReference type="SUPFAM" id="SSF53474">
    <property type="entry name" value="alpha/beta-Hydrolases"/>
    <property type="match status" value="1"/>
</dbReference>
<evidence type="ECO:0000313" key="2">
    <source>
        <dbReference type="EMBL" id="MDA0139280.1"/>
    </source>
</evidence>
<evidence type="ECO:0000313" key="3">
    <source>
        <dbReference type="Proteomes" id="UP001147700"/>
    </source>
</evidence>
<dbReference type="InterPro" id="IPR029058">
    <property type="entry name" value="AB_hydrolase_fold"/>
</dbReference>
<dbReference type="PIRSF" id="PIRSF029171">
    <property type="entry name" value="Esterase_LipA"/>
    <property type="match status" value="1"/>
</dbReference>
<reference evidence="2" key="1">
    <citation type="submission" date="2022-10" db="EMBL/GenBank/DDBJ databases">
        <title>The WGS of Solirubrobacter sp. CPCC 204708.</title>
        <authorList>
            <person name="Jiang Z."/>
        </authorList>
    </citation>
    <scope>NUCLEOTIDE SEQUENCE</scope>
    <source>
        <strain evidence="2">CPCC 204708</strain>
    </source>
</reference>
<dbReference type="Proteomes" id="UP001147700">
    <property type="component" value="Unassembled WGS sequence"/>
</dbReference>
<organism evidence="2 3">
    <name type="scientific">Solirubrobacter deserti</name>
    <dbReference type="NCBI Taxonomy" id="2282478"/>
    <lineage>
        <taxon>Bacteria</taxon>
        <taxon>Bacillati</taxon>
        <taxon>Actinomycetota</taxon>
        <taxon>Thermoleophilia</taxon>
        <taxon>Solirubrobacterales</taxon>
        <taxon>Solirubrobacteraceae</taxon>
        <taxon>Solirubrobacter</taxon>
    </lineage>
</organism>
<dbReference type="EMBL" id="JAPCID010000023">
    <property type="protein sequence ID" value="MDA0139280.1"/>
    <property type="molecule type" value="Genomic_DNA"/>
</dbReference>
<dbReference type="Gene3D" id="3.40.50.1820">
    <property type="entry name" value="alpha/beta hydrolase"/>
    <property type="match status" value="2"/>
</dbReference>
<comment type="caution">
    <text evidence="2">The sequence shown here is derived from an EMBL/GenBank/DDBJ whole genome shotgun (WGS) entry which is preliminary data.</text>
</comment>
<keyword evidence="3" id="KW-1185">Reference proteome</keyword>
<dbReference type="PANTHER" id="PTHR34853:SF1">
    <property type="entry name" value="LIPASE 5"/>
    <property type="match status" value="1"/>
</dbReference>
<feature type="chain" id="PRO_5046155041" evidence="1">
    <location>
        <begin position="25"/>
        <end position="392"/>
    </location>
</feature>
<evidence type="ECO:0000256" key="1">
    <source>
        <dbReference type="SAM" id="SignalP"/>
    </source>
</evidence>